<keyword evidence="2" id="KW-1185">Reference proteome</keyword>
<dbReference type="eggNOG" id="ENOG502SZNV">
    <property type="taxonomic scope" value="Eukaryota"/>
</dbReference>
<protein>
    <submittedName>
        <fullName evidence="1">Uncharacterized protein</fullName>
    </submittedName>
</protein>
<dbReference type="STRING" id="535722.E5R339"/>
<dbReference type="OMA" id="RYILWVQ"/>
<dbReference type="OrthoDB" id="4200179at2759"/>
<dbReference type="RefSeq" id="XP_003177695.1">
    <property type="nucleotide sequence ID" value="XM_003177647.1"/>
</dbReference>
<gene>
    <name evidence="1" type="ORF">MGYG_01761</name>
</gene>
<evidence type="ECO:0000313" key="2">
    <source>
        <dbReference type="Proteomes" id="UP000002669"/>
    </source>
</evidence>
<sequence length="541" mass="60088">MSSSVQISHANSSMYFGEEISLEHLLRRDVWASWASNSTLRINISVRIQTSLTRNFSLPDTMQKILELLTLPSVWSCYGLIATKNGVLQNGTNTLDIILHAKPTRNQATGCGLNKFPKSLCALLDGNLYVQPPPEIPTVHIHEVDILLEFSNDPSPSNLLPENNDDHNAPIDVLLSDSDGWESLDDSSPFSSQGSISTCNSEHLNYESSMHKSMTSKCLNIGHIRSIISLLDAGFSTLLNIPSSNTRSLSSVSSNEPQVSLAELSPCIFSPGYNMAMFQRLAFIPLIIKGMSSMIKTLHSDTCESAASKIHEIYRCKSQIAEPDIQNMLRYILWIQTQNSLYSTNERPKARHHFATAIPNQQGMLRLPMITKQKTDSIDTLFGTSICPDSDWYIFEDDEEDDILLSDEAYCEEQEEWYNPPTLPKSIANMGDSWSKTTPIVTDQMIDSDGILSSSPCLLAEVEMDSIPDQCLADEPGSRTKVAVDLGAETDTEMEMLQSSSPMILPLSANEESPYNVETDRSAELYTFPSLESSDIEMMLL</sequence>
<dbReference type="GeneID" id="10033030"/>
<dbReference type="InParanoid" id="E5R339"/>
<dbReference type="HOGENOM" id="CLU_503404_0_0_1"/>
<proteinExistence type="predicted"/>
<dbReference type="Proteomes" id="UP000002669">
    <property type="component" value="Unassembled WGS sequence"/>
</dbReference>
<name>E5R339_ARTGP</name>
<organism evidence="2">
    <name type="scientific">Arthroderma gypseum (strain ATCC MYA-4604 / CBS 118893)</name>
    <name type="common">Microsporum gypseum</name>
    <dbReference type="NCBI Taxonomy" id="535722"/>
    <lineage>
        <taxon>Eukaryota</taxon>
        <taxon>Fungi</taxon>
        <taxon>Dikarya</taxon>
        <taxon>Ascomycota</taxon>
        <taxon>Pezizomycotina</taxon>
        <taxon>Eurotiomycetes</taxon>
        <taxon>Eurotiomycetidae</taxon>
        <taxon>Onygenales</taxon>
        <taxon>Arthrodermataceae</taxon>
        <taxon>Nannizzia</taxon>
    </lineage>
</organism>
<dbReference type="AlphaFoldDB" id="E5R339"/>
<dbReference type="VEuPathDB" id="FungiDB:MGYG_01761"/>
<evidence type="ECO:0000313" key="1">
    <source>
        <dbReference type="EMBL" id="EFQ98743.1"/>
    </source>
</evidence>
<dbReference type="EMBL" id="DS989822">
    <property type="protein sequence ID" value="EFQ98743.1"/>
    <property type="molecule type" value="Genomic_DNA"/>
</dbReference>
<reference evidence="2" key="1">
    <citation type="journal article" date="2012" name="MBio">
        <title>Comparative genome analysis of Trichophyton rubrum and related dermatophytes reveals candidate genes involved in infection.</title>
        <authorList>
            <person name="Martinez D.A."/>
            <person name="Oliver B.G."/>
            <person name="Graeser Y."/>
            <person name="Goldberg J.M."/>
            <person name="Li W."/>
            <person name="Martinez-Rossi N.M."/>
            <person name="Monod M."/>
            <person name="Shelest E."/>
            <person name="Barton R.C."/>
            <person name="Birch E."/>
            <person name="Brakhage A.A."/>
            <person name="Chen Z."/>
            <person name="Gurr S.J."/>
            <person name="Heiman D."/>
            <person name="Heitman J."/>
            <person name="Kosti I."/>
            <person name="Rossi A."/>
            <person name="Saif S."/>
            <person name="Samalova M."/>
            <person name="Saunders C.W."/>
            <person name="Shea T."/>
            <person name="Summerbell R.C."/>
            <person name="Xu J."/>
            <person name="Young S."/>
            <person name="Zeng Q."/>
            <person name="Birren B.W."/>
            <person name="Cuomo C.A."/>
            <person name="White T.C."/>
        </authorList>
    </citation>
    <scope>NUCLEOTIDE SEQUENCE [LARGE SCALE GENOMIC DNA]</scope>
    <source>
        <strain evidence="2">ATCC MYA-4604 / CBS 118893</strain>
    </source>
</reference>
<accession>E5R339</accession>